<evidence type="ECO:0000313" key="3">
    <source>
        <dbReference type="EMBL" id="KAF4627643.1"/>
    </source>
</evidence>
<gene>
    <name evidence="3" type="ORF">G7Y89_g10509</name>
</gene>
<comment type="caution">
    <text evidence="3">The sequence shown here is derived from an EMBL/GenBank/DDBJ whole genome shotgun (WGS) entry which is preliminary data.</text>
</comment>
<sequence>MAPQLRHHQPPKPAPALPHLQKPSPLQFPHNPHQKSPSSKPTPSPPRTIFFPSSPPSSKAKVAILNMCSPLRPGGGFLNGALAQEESLCTRSTLYASLTLAPNSSTFYRLPSLATIYSPDILIFRSPSLEVLPKKDWYFVDVITAAAVRKPDLKESPNGKLVYEEVDREEMVKKVRMLFWVAEKKGVTHLVLGAWGVWRLWESGGGGGCYF</sequence>
<dbReference type="Proteomes" id="UP000566819">
    <property type="component" value="Unassembled WGS sequence"/>
</dbReference>
<keyword evidence="4" id="KW-1185">Reference proteome</keyword>
<feature type="domain" description="Microbial-type PARG catalytic" evidence="2">
    <location>
        <begin position="59"/>
        <end position="125"/>
    </location>
</feature>
<dbReference type="PANTHER" id="PTHR35596:SF1">
    <property type="entry name" value="MICROBIAL-TYPE PARG CATALYTIC DOMAIN-CONTAINING PROTEIN"/>
    <property type="match status" value="1"/>
</dbReference>
<evidence type="ECO:0000259" key="2">
    <source>
        <dbReference type="Pfam" id="PF10021"/>
    </source>
</evidence>
<accession>A0A8H4VYP5</accession>
<name>A0A8H4VYP5_9HELO</name>
<evidence type="ECO:0000256" key="1">
    <source>
        <dbReference type="SAM" id="MobiDB-lite"/>
    </source>
</evidence>
<proteinExistence type="predicted"/>
<dbReference type="EMBL" id="JAAMPI010000934">
    <property type="protein sequence ID" value="KAF4627643.1"/>
    <property type="molecule type" value="Genomic_DNA"/>
</dbReference>
<feature type="region of interest" description="Disordered" evidence="1">
    <location>
        <begin position="1"/>
        <end position="55"/>
    </location>
</feature>
<dbReference type="PANTHER" id="PTHR35596">
    <property type="entry name" value="DUF2263 DOMAIN-CONTAINING PROTEIN"/>
    <property type="match status" value="1"/>
</dbReference>
<dbReference type="InterPro" id="IPR012664">
    <property type="entry name" value="CHP02452"/>
</dbReference>
<feature type="compositionally biased region" description="Basic residues" evidence="1">
    <location>
        <begin position="1"/>
        <end position="10"/>
    </location>
</feature>
<evidence type="ECO:0000313" key="4">
    <source>
        <dbReference type="Proteomes" id="UP000566819"/>
    </source>
</evidence>
<dbReference type="InterPro" id="IPR043472">
    <property type="entry name" value="Macro_dom-like"/>
</dbReference>
<reference evidence="3 4" key="1">
    <citation type="submission" date="2020-03" db="EMBL/GenBank/DDBJ databases">
        <title>Draft Genome Sequence of Cudoniella acicularis.</title>
        <authorList>
            <person name="Buettner E."/>
            <person name="Kellner H."/>
        </authorList>
    </citation>
    <scope>NUCLEOTIDE SEQUENCE [LARGE SCALE GENOMIC DNA]</scope>
    <source>
        <strain evidence="3 4">DSM 108380</strain>
    </source>
</reference>
<organism evidence="3 4">
    <name type="scientific">Cudoniella acicularis</name>
    <dbReference type="NCBI Taxonomy" id="354080"/>
    <lineage>
        <taxon>Eukaryota</taxon>
        <taxon>Fungi</taxon>
        <taxon>Dikarya</taxon>
        <taxon>Ascomycota</taxon>
        <taxon>Pezizomycotina</taxon>
        <taxon>Leotiomycetes</taxon>
        <taxon>Helotiales</taxon>
        <taxon>Tricladiaceae</taxon>
        <taxon>Cudoniella</taxon>
    </lineage>
</organism>
<dbReference type="NCBIfam" id="TIGR02452">
    <property type="entry name" value="TIGR02452 family protein"/>
    <property type="match status" value="1"/>
</dbReference>
<protein>
    <recommendedName>
        <fullName evidence="2">Microbial-type PARG catalytic domain-containing protein</fullName>
    </recommendedName>
</protein>
<dbReference type="Pfam" id="PF10021">
    <property type="entry name" value="PARG_cat_microb"/>
    <property type="match status" value="1"/>
</dbReference>
<dbReference type="Gene3D" id="3.40.220.10">
    <property type="entry name" value="Leucine Aminopeptidase, subunit E, domain 1"/>
    <property type="match status" value="1"/>
</dbReference>
<dbReference type="OrthoDB" id="9985428at2759"/>
<dbReference type="InterPro" id="IPR019261">
    <property type="entry name" value="PARG_cat_microbial"/>
</dbReference>
<dbReference type="AlphaFoldDB" id="A0A8H4VYP5"/>